<dbReference type="EMBL" id="LT841305">
    <property type="protein sequence ID" value="SMH64737.1"/>
    <property type="molecule type" value="Genomic_DNA"/>
</dbReference>
<protein>
    <recommendedName>
        <fullName evidence="4">Pilus assembly protein PilP</fullName>
    </recommendedName>
</protein>
<accession>A0A060UUN9</accession>
<sequence length="214" mass="22766">MTAFRAAFLVFCTLSITGCGSQDDLSHLKTWVAKGAADAAAHPPHITPIPKIPAYHPVPFTGGHTMLTLPPLPGQKLGPLTLPETKSFTGTAGAGIAPWHNPFRSFIIAAPRATAIARNAPGNPAVPSLQRYSLSSLTLVGVVKKRSDQQWTAVFVTPKGNVHRAAIGTPLGLRGGQLKKIHYSELGTSFVLVHVPVAKFAGKMETRTVQIDQR</sequence>
<evidence type="ECO:0000313" key="2">
    <source>
        <dbReference type="EMBL" id="SMH64737.1"/>
    </source>
</evidence>
<reference evidence="2 3" key="3">
    <citation type="submission" date="2017-03" db="EMBL/GenBank/DDBJ databases">
        <authorList>
            <person name="Regsiter A."/>
            <person name="William W."/>
        </authorList>
    </citation>
    <scope>NUCLEOTIDE SEQUENCE [LARGE SCALE GENOMIC DNA]</scope>
    <source>
        <strain evidence="2">PRJEB5721</strain>
    </source>
</reference>
<evidence type="ECO:0008006" key="4">
    <source>
        <dbReference type="Google" id="ProtNLM"/>
    </source>
</evidence>
<name>A0A060UUN9_9PROT</name>
<organism evidence="1">
    <name type="scientific">Acidithiobacillus ferrivorans</name>
    <dbReference type="NCBI Taxonomy" id="160808"/>
    <lineage>
        <taxon>Bacteria</taxon>
        <taxon>Pseudomonadati</taxon>
        <taxon>Pseudomonadota</taxon>
        <taxon>Acidithiobacillia</taxon>
        <taxon>Acidithiobacillales</taxon>
        <taxon>Acidithiobacillaceae</taxon>
        <taxon>Acidithiobacillus</taxon>
    </lineage>
</organism>
<gene>
    <name evidence="2" type="ORF">AFERRI_10771</name>
    <name evidence="1" type="ORF">AFERRI_80084</name>
</gene>
<dbReference type="EMBL" id="CCCS020000078">
    <property type="protein sequence ID" value="CDQ12135.1"/>
    <property type="molecule type" value="Genomic_DNA"/>
</dbReference>
<dbReference type="AlphaFoldDB" id="A0A060UUN9"/>
<dbReference type="Pfam" id="PF04351">
    <property type="entry name" value="PilP"/>
    <property type="match status" value="1"/>
</dbReference>
<keyword evidence="3" id="KW-1185">Reference proteome</keyword>
<dbReference type="Proteomes" id="UP000193925">
    <property type="component" value="Chromosome AFERRI"/>
</dbReference>
<proteinExistence type="predicted"/>
<dbReference type="InterPro" id="IPR007446">
    <property type="entry name" value="PilP"/>
</dbReference>
<dbReference type="Gene3D" id="2.30.30.830">
    <property type="match status" value="1"/>
</dbReference>
<evidence type="ECO:0000313" key="3">
    <source>
        <dbReference type="Proteomes" id="UP000193925"/>
    </source>
</evidence>
<reference evidence="1" key="1">
    <citation type="submission" date="2014-03" db="EMBL/GenBank/DDBJ databases">
        <authorList>
            <person name="Genoscope - CEA"/>
        </authorList>
    </citation>
    <scope>NUCLEOTIDE SEQUENCE [LARGE SCALE GENOMIC DNA]</scope>
    <source>
        <strain evidence="1">CF27</strain>
    </source>
</reference>
<dbReference type="RefSeq" id="WP_035195573.1">
    <property type="nucleotide sequence ID" value="NZ_CCCS020000078.1"/>
</dbReference>
<reference evidence="1" key="2">
    <citation type="submission" date="2014-07" db="EMBL/GenBank/DDBJ databases">
        <title>Initial genome analysis of the psychrotolerant acidophile Acidithiobacillus ferrivorans CF27: insights into iron and sulfur oxidation pathways and into biofilm formation.</title>
        <authorList>
            <person name="Talla E."/>
            <person name="Hedrich S."/>
            <person name="Mangenot S."/>
            <person name="Ji B."/>
            <person name="Johnson D.B."/>
            <person name="Barbe V."/>
            <person name="Bonnefoy V."/>
        </authorList>
    </citation>
    <scope>NUCLEOTIDE SEQUENCE [LARGE SCALE GENOMIC DNA]</scope>
    <source>
        <strain evidence="1">CF27</strain>
    </source>
</reference>
<evidence type="ECO:0000313" key="1">
    <source>
        <dbReference type="EMBL" id="CDQ12135.1"/>
    </source>
</evidence>
<dbReference type="PROSITE" id="PS51257">
    <property type="entry name" value="PROKAR_LIPOPROTEIN"/>
    <property type="match status" value="1"/>
</dbReference>